<keyword evidence="2" id="KW-1185">Reference proteome</keyword>
<dbReference type="EMBL" id="SLUN01000014">
    <property type="protein sequence ID" value="TCL67330.1"/>
    <property type="molecule type" value="Genomic_DNA"/>
</dbReference>
<protein>
    <submittedName>
        <fullName evidence="1">Uncharacterized protein</fullName>
    </submittedName>
</protein>
<evidence type="ECO:0000313" key="1">
    <source>
        <dbReference type="EMBL" id="TCL67330.1"/>
    </source>
</evidence>
<dbReference type="OrthoDB" id="117664at2"/>
<organism evidence="1 2">
    <name type="scientific">Hydrogenispora ethanolica</name>
    <dbReference type="NCBI Taxonomy" id="1082276"/>
    <lineage>
        <taxon>Bacteria</taxon>
        <taxon>Bacillati</taxon>
        <taxon>Bacillota</taxon>
        <taxon>Hydrogenispora</taxon>
    </lineage>
</organism>
<dbReference type="AlphaFoldDB" id="A0A4R1RN52"/>
<dbReference type="Proteomes" id="UP000295008">
    <property type="component" value="Unassembled WGS sequence"/>
</dbReference>
<evidence type="ECO:0000313" key="2">
    <source>
        <dbReference type="Proteomes" id="UP000295008"/>
    </source>
</evidence>
<dbReference type="RefSeq" id="WP_132014593.1">
    <property type="nucleotide sequence ID" value="NZ_SLUN01000014.1"/>
</dbReference>
<sequence length="498" mass="55003">MKKRSRSSLTFVLCFVLVFSLQYYVFASATPAPPAKVYFIRQLEAAQAVYLFSDAQFLCLLKRNTYFLATIDPGLHLIWLSTGAKSYALNEFELVPGQTYYIDISNGRAHSLLNRLEGLQLLQRVGTPAASDEKAAKRAVTILEKHYGMGKVKPDGSLKATIKAMPETKDEPGSVDMPRFTPLKLSLVGDIASNAYQTNDRIPLEVSENVMVQDQLLIPKGTPVNGIVWEAHSRGSFGQPGHIDIVIPEIELDEATRIPIIGRYIDSGVSRMNETGGIFVINGQDIAGSALISGILSTGFNSLVKGTQAMIPAGTEFTVWTRYPVRLKPRADQAPAPPSPRDERDEQWELLKSRIPSQVLFPLISAPQQLDSAKAYQILFSEIHRYQLGNSISQTDFAQFEAAAYQRSDQNEIPAAICARIAGGFYLRVNLDVAPNQIDKAVFELFDPNAPDPICRVKVSESFGLTYNDSAKKLLRKGVKKLAKELKKVRPDLVAESP</sequence>
<proteinExistence type="predicted"/>
<accession>A0A4R1RN52</accession>
<gene>
    <name evidence="1" type="ORF">EDC14_101418</name>
</gene>
<name>A0A4R1RN52_HYDET</name>
<comment type="caution">
    <text evidence="1">The sequence shown here is derived from an EMBL/GenBank/DDBJ whole genome shotgun (WGS) entry which is preliminary data.</text>
</comment>
<reference evidence="1 2" key="1">
    <citation type="submission" date="2019-03" db="EMBL/GenBank/DDBJ databases">
        <title>Genomic Encyclopedia of Type Strains, Phase IV (KMG-IV): sequencing the most valuable type-strain genomes for metagenomic binning, comparative biology and taxonomic classification.</title>
        <authorList>
            <person name="Goeker M."/>
        </authorList>
    </citation>
    <scope>NUCLEOTIDE SEQUENCE [LARGE SCALE GENOMIC DNA]</scope>
    <source>
        <strain evidence="1 2">LX-B</strain>
    </source>
</reference>